<evidence type="ECO:0000259" key="5">
    <source>
        <dbReference type="PROSITE" id="PS50937"/>
    </source>
</evidence>
<dbReference type="RefSeq" id="WP_410440623.1">
    <property type="nucleotide sequence ID" value="NZ_JBKGBO010000003.1"/>
</dbReference>
<gene>
    <name evidence="6" type="ORF">SAMN02982996_01184</name>
</gene>
<evidence type="ECO:0000256" key="4">
    <source>
        <dbReference type="ARBA" id="ARBA00023163"/>
    </source>
</evidence>
<protein>
    <submittedName>
        <fullName evidence="6">Transcriptional regulator, MerR family</fullName>
    </submittedName>
</protein>
<keyword evidence="4" id="KW-0804">Transcription</keyword>
<dbReference type="AlphaFoldDB" id="A0A1H3ZHA0"/>
<evidence type="ECO:0000313" key="6">
    <source>
        <dbReference type="EMBL" id="SEA23025.1"/>
    </source>
</evidence>
<dbReference type="PANTHER" id="PTHR30204">
    <property type="entry name" value="REDOX-CYCLING DRUG-SENSING TRANSCRIPTIONAL ACTIVATOR SOXR"/>
    <property type="match status" value="1"/>
</dbReference>
<evidence type="ECO:0000256" key="2">
    <source>
        <dbReference type="ARBA" id="ARBA00023015"/>
    </source>
</evidence>
<dbReference type="STRING" id="71657.SAMN02982996_01184"/>
<dbReference type="SMART" id="SM00422">
    <property type="entry name" value="HTH_MERR"/>
    <property type="match status" value="1"/>
</dbReference>
<dbReference type="Proteomes" id="UP000187280">
    <property type="component" value="Unassembled WGS sequence"/>
</dbReference>
<dbReference type="PROSITE" id="PS00552">
    <property type="entry name" value="HTH_MERR_1"/>
    <property type="match status" value="1"/>
</dbReference>
<dbReference type="InterPro" id="IPR047057">
    <property type="entry name" value="MerR_fam"/>
</dbReference>
<name>A0A1H3ZHA0_9GAMM</name>
<evidence type="ECO:0000256" key="3">
    <source>
        <dbReference type="ARBA" id="ARBA00023125"/>
    </source>
</evidence>
<evidence type="ECO:0000256" key="1">
    <source>
        <dbReference type="ARBA" id="ARBA00022491"/>
    </source>
</evidence>
<organism evidence="6 7">
    <name type="scientific">Lonsdalea quercina</name>
    <dbReference type="NCBI Taxonomy" id="71657"/>
    <lineage>
        <taxon>Bacteria</taxon>
        <taxon>Pseudomonadati</taxon>
        <taxon>Pseudomonadota</taxon>
        <taxon>Gammaproteobacteria</taxon>
        <taxon>Enterobacterales</taxon>
        <taxon>Pectobacteriaceae</taxon>
        <taxon>Lonsdalea</taxon>
    </lineage>
</organism>
<dbReference type="PROSITE" id="PS50937">
    <property type="entry name" value="HTH_MERR_2"/>
    <property type="match status" value="1"/>
</dbReference>
<dbReference type="InterPro" id="IPR009061">
    <property type="entry name" value="DNA-bd_dom_put_sf"/>
</dbReference>
<dbReference type="GO" id="GO:0003677">
    <property type="term" value="F:DNA binding"/>
    <property type="evidence" value="ECO:0007669"/>
    <property type="project" value="UniProtKB-KW"/>
</dbReference>
<keyword evidence="7" id="KW-1185">Reference proteome</keyword>
<feature type="domain" description="HTH merR-type" evidence="5">
    <location>
        <begin position="20"/>
        <end position="88"/>
    </location>
</feature>
<dbReference type="Pfam" id="PF13411">
    <property type="entry name" value="MerR_1"/>
    <property type="match status" value="1"/>
</dbReference>
<dbReference type="EMBL" id="FNQS01000003">
    <property type="protein sequence ID" value="SEA23025.1"/>
    <property type="molecule type" value="Genomic_DNA"/>
</dbReference>
<dbReference type="PRINTS" id="PR00040">
    <property type="entry name" value="HTHMERR"/>
</dbReference>
<proteinExistence type="predicted"/>
<keyword evidence="1" id="KW-0678">Repressor</keyword>
<evidence type="ECO:0000313" key="7">
    <source>
        <dbReference type="Proteomes" id="UP000187280"/>
    </source>
</evidence>
<dbReference type="SUPFAM" id="SSF46955">
    <property type="entry name" value="Putative DNA-binding domain"/>
    <property type="match status" value="1"/>
</dbReference>
<dbReference type="PANTHER" id="PTHR30204:SF69">
    <property type="entry name" value="MERR-FAMILY TRANSCRIPTIONAL REGULATOR"/>
    <property type="match status" value="1"/>
</dbReference>
<accession>A0A1H3ZHA0</accession>
<dbReference type="Gene3D" id="1.10.1660.10">
    <property type="match status" value="1"/>
</dbReference>
<dbReference type="GO" id="GO:0003700">
    <property type="term" value="F:DNA-binding transcription factor activity"/>
    <property type="evidence" value="ECO:0007669"/>
    <property type="project" value="InterPro"/>
</dbReference>
<sequence>MLNPDINVRVKRKFTGVGMSLSIGEVSVRTGVSVRAIRHYDKKGLVTSVRGDNGYRYFSEQSVAQICQIRRLILAGFTLAEIETFPACMRREENREFCPETHDVLRKHLDEVDKHLCSLETQRERLLKALTGRKAN</sequence>
<keyword evidence="3" id="KW-0238">DNA-binding</keyword>
<keyword evidence="2" id="KW-0805">Transcription regulation</keyword>
<dbReference type="InterPro" id="IPR000551">
    <property type="entry name" value="MerR-type_HTH_dom"/>
</dbReference>
<reference evidence="6 7" key="1">
    <citation type="submission" date="2016-10" db="EMBL/GenBank/DDBJ databases">
        <authorList>
            <person name="de Groot N.N."/>
        </authorList>
    </citation>
    <scope>NUCLEOTIDE SEQUENCE [LARGE SCALE GENOMIC DNA]</scope>
    <source>
        <strain evidence="6 7">ATCC 29281</strain>
    </source>
</reference>